<protein>
    <submittedName>
        <fullName evidence="1">Uncharacterized protein</fullName>
    </submittedName>
</protein>
<evidence type="ECO:0000313" key="1">
    <source>
        <dbReference type="EMBL" id="MPD00791.1"/>
    </source>
</evidence>
<keyword evidence="2" id="KW-1185">Reference proteome</keyword>
<comment type="caution">
    <text evidence="1">The sequence shown here is derived from an EMBL/GenBank/DDBJ whole genome shotgun (WGS) entry which is preliminary data.</text>
</comment>
<evidence type="ECO:0000313" key="2">
    <source>
        <dbReference type="Proteomes" id="UP000324222"/>
    </source>
</evidence>
<reference evidence="1 2" key="1">
    <citation type="submission" date="2019-05" db="EMBL/GenBank/DDBJ databases">
        <title>Another draft genome of Portunus trituberculatus and its Hox gene families provides insights of decapod evolution.</title>
        <authorList>
            <person name="Jeong J.-H."/>
            <person name="Song I."/>
            <person name="Kim S."/>
            <person name="Choi T."/>
            <person name="Kim D."/>
            <person name="Ryu S."/>
            <person name="Kim W."/>
        </authorList>
    </citation>
    <scope>NUCLEOTIDE SEQUENCE [LARGE SCALE GENOMIC DNA]</scope>
    <source>
        <tissue evidence="1">Muscle</tissue>
    </source>
</reference>
<dbReference type="AlphaFoldDB" id="A0A5B7JV83"/>
<sequence length="21" mass="2418">MVVVKEQVRGFWLDECAPPLT</sequence>
<dbReference type="Proteomes" id="UP000324222">
    <property type="component" value="Unassembled WGS sequence"/>
</dbReference>
<accession>A0A5B7JV83</accession>
<organism evidence="1 2">
    <name type="scientific">Portunus trituberculatus</name>
    <name type="common">Swimming crab</name>
    <name type="synonym">Neptunus trituberculatus</name>
    <dbReference type="NCBI Taxonomy" id="210409"/>
    <lineage>
        <taxon>Eukaryota</taxon>
        <taxon>Metazoa</taxon>
        <taxon>Ecdysozoa</taxon>
        <taxon>Arthropoda</taxon>
        <taxon>Crustacea</taxon>
        <taxon>Multicrustacea</taxon>
        <taxon>Malacostraca</taxon>
        <taxon>Eumalacostraca</taxon>
        <taxon>Eucarida</taxon>
        <taxon>Decapoda</taxon>
        <taxon>Pleocyemata</taxon>
        <taxon>Brachyura</taxon>
        <taxon>Eubrachyura</taxon>
        <taxon>Portunoidea</taxon>
        <taxon>Portunidae</taxon>
        <taxon>Portuninae</taxon>
        <taxon>Portunus</taxon>
    </lineage>
</organism>
<dbReference type="EMBL" id="VSRR010124457">
    <property type="protein sequence ID" value="MPD00791.1"/>
    <property type="molecule type" value="Genomic_DNA"/>
</dbReference>
<proteinExistence type="predicted"/>
<gene>
    <name evidence="1" type="ORF">E2C01_096290</name>
</gene>
<name>A0A5B7JV83_PORTR</name>